<proteinExistence type="inferred from homology"/>
<evidence type="ECO:0000256" key="4">
    <source>
        <dbReference type="ARBA" id="ARBA00022679"/>
    </source>
</evidence>
<sequence length="794" mass="92445">MEKSVAIIGFNIFSPGGTTRSNLNNIHDFLAAGYQVDYYNFRDFSRLDTVKLCRDNEFLEQANFHDVKDIKDELIGKYVFITRENFFPIAKYIRFNYPEKVVIGEMHAPLAMTDQSDWLPSLKYFNFIRVATKSIQNVFRNDYHFERTYVQTVSLSHVKNEMSPNFKTTRRDLYGNANFLVNSRFDQQKDIPYAIKLMDRLVNQMGRKDFRFFVNGYGPGKTMLENLINFYGLQYYVFMNERQPDNYMYLSTARVETLGYSIAEEFAEGHAVVSYPGDDGVVRENYDNFQNCLWITKNISDDALQVIQFADQYNSLDGYKANLDRLAEFTDNYVKYFEENTSIVEDAEMPEHSVNLDDLLDTIETTSLADELTKYRKIYYKMKKMPLIGKIVSNTTLKSTAMKLLSTVTGKGKSKGEAAVQVDPNKFFVESFHGENFSGDPKYLALGIKKRYPNAQIYVSCVNQLVENAVSNYGFKPVKIGTLGYLQAFKKCKYVFINGNSLDKVGKQPEQIFVQTWHGFPMKKMVNDLENSKQRKEESNDFAPRMLKWNYLITSSAYNTELLSSAFDLKKNHELSILEHGTPKNAFLIKNKVNSRKKAAIYQKYFNKPYDPKQKIVLFCPTWRKDKRDSVSDLDLREVIKQLPVNYEMIVKLHPLESNLREYYSDLDSRINCFYNELVDIQELYLLADVLISDYSSAMFDYANLNKPIIVMQEDEENYKENIGWYFDINETCHLSGRKYNESELAAEIYRVTTEEQDLDYDRLIKEKLLTNENADATEKILDEILSEKQSIAQ</sequence>
<evidence type="ECO:0000256" key="5">
    <source>
        <dbReference type="ARBA" id="ARBA00022944"/>
    </source>
</evidence>
<evidence type="ECO:0000256" key="2">
    <source>
        <dbReference type="ARBA" id="ARBA00010488"/>
    </source>
</evidence>
<accession>A0A0R2K4A3</accession>
<keyword evidence="5" id="KW-0777">Teichoic acid biosynthesis</keyword>
<dbReference type="GO" id="GO:0005886">
    <property type="term" value="C:plasma membrane"/>
    <property type="evidence" value="ECO:0007669"/>
    <property type="project" value="UniProtKB-SubCell"/>
</dbReference>
<dbReference type="InterPro" id="IPR043148">
    <property type="entry name" value="TagF_C"/>
</dbReference>
<keyword evidence="4" id="KW-0808">Transferase</keyword>
<keyword evidence="6" id="KW-0472">Membrane</keyword>
<dbReference type="Gene3D" id="3.40.50.12580">
    <property type="match status" value="1"/>
</dbReference>
<dbReference type="OrthoDB" id="9811865at2"/>
<dbReference type="Gene3D" id="3.40.50.2000">
    <property type="entry name" value="Glycogen Phosphorylase B"/>
    <property type="match status" value="1"/>
</dbReference>
<evidence type="ECO:0000313" key="7">
    <source>
        <dbReference type="EMBL" id="KRN82028.1"/>
    </source>
</evidence>
<organism evidence="7 8">
    <name type="scientific">Ligilactobacillus acidipiscis</name>
    <dbReference type="NCBI Taxonomy" id="89059"/>
    <lineage>
        <taxon>Bacteria</taxon>
        <taxon>Bacillati</taxon>
        <taxon>Bacillota</taxon>
        <taxon>Bacilli</taxon>
        <taxon>Lactobacillales</taxon>
        <taxon>Lactobacillaceae</taxon>
        <taxon>Ligilactobacillus</taxon>
    </lineage>
</organism>
<evidence type="ECO:0000313" key="8">
    <source>
        <dbReference type="Proteomes" id="UP000051491"/>
    </source>
</evidence>
<dbReference type="SUPFAM" id="SSF53756">
    <property type="entry name" value="UDP-Glycosyltransferase/glycogen phosphorylase"/>
    <property type="match status" value="2"/>
</dbReference>
<dbReference type="InterPro" id="IPR051612">
    <property type="entry name" value="Teichoic_Acid_Biosynth"/>
</dbReference>
<dbReference type="Gene3D" id="3.40.50.11820">
    <property type="match status" value="1"/>
</dbReference>
<dbReference type="Proteomes" id="UP000051491">
    <property type="component" value="Unassembled WGS sequence"/>
</dbReference>
<evidence type="ECO:0000256" key="6">
    <source>
        <dbReference type="ARBA" id="ARBA00023136"/>
    </source>
</evidence>
<dbReference type="InterPro" id="IPR043149">
    <property type="entry name" value="TagF_N"/>
</dbReference>
<dbReference type="AlphaFoldDB" id="A0A0R2K4A3"/>
<gene>
    <name evidence="7" type="ORF">IV43_GL001691</name>
</gene>
<comment type="caution">
    <text evidence="7">The sequence shown here is derived from an EMBL/GenBank/DDBJ whole genome shotgun (WGS) entry which is preliminary data.</text>
</comment>
<dbReference type="EMBL" id="JQBK01000056">
    <property type="protein sequence ID" value="KRN82028.1"/>
    <property type="molecule type" value="Genomic_DNA"/>
</dbReference>
<dbReference type="PANTHER" id="PTHR37316:SF3">
    <property type="entry name" value="TEICHOIC ACID GLYCEROL-PHOSPHATE TRANSFERASE"/>
    <property type="match status" value="1"/>
</dbReference>
<dbReference type="GO" id="GO:0019350">
    <property type="term" value="P:teichoic acid biosynthetic process"/>
    <property type="evidence" value="ECO:0007669"/>
    <property type="project" value="UniProtKB-KW"/>
</dbReference>
<comment type="subcellular location">
    <subcellularLocation>
        <location evidence="1">Cell membrane</location>
        <topology evidence="1">Peripheral membrane protein</topology>
    </subcellularLocation>
</comment>
<protein>
    <submittedName>
        <fullName evidence="7">Uncharacterized protein</fullName>
    </submittedName>
</protein>
<evidence type="ECO:0000256" key="3">
    <source>
        <dbReference type="ARBA" id="ARBA00022475"/>
    </source>
</evidence>
<dbReference type="PANTHER" id="PTHR37316">
    <property type="entry name" value="TEICHOIC ACID GLYCEROL-PHOSPHATE PRIMASE"/>
    <property type="match status" value="1"/>
</dbReference>
<dbReference type="PATRIC" id="fig|89059.3.peg.1804"/>
<evidence type="ECO:0000256" key="1">
    <source>
        <dbReference type="ARBA" id="ARBA00004202"/>
    </source>
</evidence>
<dbReference type="GO" id="GO:0047355">
    <property type="term" value="F:CDP-glycerol glycerophosphotransferase activity"/>
    <property type="evidence" value="ECO:0007669"/>
    <property type="project" value="InterPro"/>
</dbReference>
<dbReference type="RefSeq" id="WP_056988126.1">
    <property type="nucleotide sequence ID" value="NZ_JQBK01000056.1"/>
</dbReference>
<comment type="similarity">
    <text evidence="2">Belongs to the CDP-glycerol glycerophosphotransferase family.</text>
</comment>
<keyword evidence="3" id="KW-1003">Cell membrane</keyword>
<name>A0A0R2K4A3_9LACO</name>
<dbReference type="Pfam" id="PF04464">
    <property type="entry name" value="Glyphos_transf"/>
    <property type="match status" value="1"/>
</dbReference>
<dbReference type="InterPro" id="IPR007554">
    <property type="entry name" value="Glycerophosphate_synth"/>
</dbReference>
<reference evidence="7 8" key="1">
    <citation type="journal article" date="2015" name="Genome Announc.">
        <title>Expanding the biotechnology potential of lactobacilli through comparative genomics of 213 strains and associated genera.</title>
        <authorList>
            <person name="Sun Z."/>
            <person name="Harris H.M."/>
            <person name="McCann A."/>
            <person name="Guo C."/>
            <person name="Argimon S."/>
            <person name="Zhang W."/>
            <person name="Yang X."/>
            <person name="Jeffery I.B."/>
            <person name="Cooney J.C."/>
            <person name="Kagawa T.F."/>
            <person name="Liu W."/>
            <person name="Song Y."/>
            <person name="Salvetti E."/>
            <person name="Wrobel A."/>
            <person name="Rasinkangas P."/>
            <person name="Parkhill J."/>
            <person name="Rea M.C."/>
            <person name="O'Sullivan O."/>
            <person name="Ritari J."/>
            <person name="Douillard F.P."/>
            <person name="Paul Ross R."/>
            <person name="Yang R."/>
            <person name="Briner A.E."/>
            <person name="Felis G.E."/>
            <person name="de Vos W.M."/>
            <person name="Barrangou R."/>
            <person name="Klaenhammer T.R."/>
            <person name="Caufield P.W."/>
            <person name="Cui Y."/>
            <person name="Zhang H."/>
            <person name="O'Toole P.W."/>
        </authorList>
    </citation>
    <scope>NUCLEOTIDE SEQUENCE [LARGE SCALE GENOMIC DNA]</scope>
    <source>
        <strain evidence="7 8">DSM 15353</strain>
    </source>
</reference>